<evidence type="ECO:0008006" key="4">
    <source>
        <dbReference type="Google" id="ProtNLM"/>
    </source>
</evidence>
<dbReference type="Pfam" id="PF09388">
    <property type="entry name" value="SpoOE-like"/>
    <property type="match status" value="1"/>
</dbReference>
<dbReference type="AlphaFoldDB" id="R1CSR6"/>
<gene>
    <name evidence="2" type="ORF">L21TH_2226</name>
</gene>
<dbReference type="InterPro" id="IPR036638">
    <property type="entry name" value="HLH_DNA-bd_sf"/>
</dbReference>
<dbReference type="SUPFAM" id="SSF140500">
    <property type="entry name" value="BAS1536-like"/>
    <property type="match status" value="1"/>
</dbReference>
<dbReference type="Gene3D" id="4.10.280.10">
    <property type="entry name" value="Helix-loop-helix DNA-binding domain"/>
    <property type="match status" value="1"/>
</dbReference>
<evidence type="ECO:0000313" key="2">
    <source>
        <dbReference type="EMBL" id="EOC99748.1"/>
    </source>
</evidence>
<dbReference type="OrthoDB" id="1916677at2"/>
<dbReference type="GO" id="GO:0046983">
    <property type="term" value="F:protein dimerization activity"/>
    <property type="evidence" value="ECO:0007669"/>
    <property type="project" value="InterPro"/>
</dbReference>
<dbReference type="Proteomes" id="UP000013378">
    <property type="component" value="Unassembled WGS sequence"/>
</dbReference>
<dbReference type="GO" id="GO:0043937">
    <property type="term" value="P:regulation of sporulation"/>
    <property type="evidence" value="ECO:0007669"/>
    <property type="project" value="InterPro"/>
</dbReference>
<protein>
    <recommendedName>
        <fullName evidence="4">Spo0E like sporulation regulatory protein</fullName>
    </recommendedName>
</protein>
<comment type="caution">
    <text evidence="2">The sequence shown here is derived from an EMBL/GenBank/DDBJ whole genome shotgun (WGS) entry which is preliminary data.</text>
</comment>
<proteinExistence type="predicted"/>
<keyword evidence="1" id="KW-0175">Coiled coil</keyword>
<dbReference type="EMBL" id="ARZA01000245">
    <property type="protein sequence ID" value="EOC99748.1"/>
    <property type="molecule type" value="Genomic_DNA"/>
</dbReference>
<accession>R1CSR6</accession>
<dbReference type="InterPro" id="IPR018540">
    <property type="entry name" value="Spo0E-like"/>
</dbReference>
<evidence type="ECO:0000256" key="1">
    <source>
        <dbReference type="SAM" id="Coils"/>
    </source>
</evidence>
<name>R1CSR6_9FIRM</name>
<feature type="coiled-coil region" evidence="1">
    <location>
        <begin position="2"/>
        <end position="29"/>
    </location>
</feature>
<organism evidence="2 3">
    <name type="scientific">Caldisalinibacter kiritimatiensis</name>
    <dbReference type="NCBI Taxonomy" id="1304284"/>
    <lineage>
        <taxon>Bacteria</taxon>
        <taxon>Bacillati</taxon>
        <taxon>Bacillota</taxon>
        <taxon>Tissierellia</taxon>
        <taxon>Tissierellales</taxon>
        <taxon>Thermohalobacteraceae</taxon>
        <taxon>Caldisalinibacter</taxon>
    </lineage>
</organism>
<keyword evidence="3" id="KW-1185">Reference proteome</keyword>
<reference evidence="2 3" key="1">
    <citation type="journal article" date="2015" name="Geomicrobiol. J.">
        <title>Caldisalinibacter kiritimatiensis gen. nov., sp. nov., a moderately thermohalophilic thiosulfate-reducing bacterium from a hypersaline microbial mat.</title>
        <authorList>
            <person name="Ben Hania W."/>
            <person name="Joseph M."/>
            <person name="Fiebig A."/>
            <person name="Bunk B."/>
            <person name="Klenk H.-P."/>
            <person name="Fardeau M.-L."/>
            <person name="Spring S."/>
        </authorList>
    </citation>
    <scope>NUCLEOTIDE SEQUENCE [LARGE SCALE GENOMIC DNA]</scope>
    <source>
        <strain evidence="2 3">L21-TH-D2</strain>
    </source>
</reference>
<evidence type="ECO:0000313" key="3">
    <source>
        <dbReference type="Proteomes" id="UP000013378"/>
    </source>
</evidence>
<sequence>MKDKTLETLNLLKKAIDKKRERLNELMGLDNVDSDTILKLSEELDKLIYEYYSIHKKFVQ</sequence>
<dbReference type="InterPro" id="IPR037208">
    <property type="entry name" value="Spo0E-like_sf"/>
</dbReference>
<dbReference type="RefSeq" id="WP_006316109.1">
    <property type="nucleotide sequence ID" value="NZ_ARZA01000245.1"/>
</dbReference>